<keyword evidence="3" id="KW-0479">Metal-binding</keyword>
<keyword evidence="7" id="KW-1185">Reference proteome</keyword>
<dbReference type="SUPFAM" id="SSF50156">
    <property type="entry name" value="PDZ domain-like"/>
    <property type="match status" value="1"/>
</dbReference>
<evidence type="ECO:0000256" key="4">
    <source>
        <dbReference type="SAM" id="MobiDB-lite"/>
    </source>
</evidence>
<dbReference type="Pfam" id="PF00595">
    <property type="entry name" value="PDZ"/>
    <property type="match status" value="1"/>
</dbReference>
<dbReference type="SMART" id="SM00735">
    <property type="entry name" value="ZM"/>
    <property type="match status" value="1"/>
</dbReference>
<evidence type="ECO:0000313" key="6">
    <source>
        <dbReference type="EMBL" id="CAK8696937.1"/>
    </source>
</evidence>
<keyword evidence="3" id="KW-0862">Zinc</keyword>
<feature type="compositionally biased region" description="Pro residues" evidence="4">
    <location>
        <begin position="129"/>
        <end position="138"/>
    </location>
</feature>
<name>A0ABP0GYV8_CLALP</name>
<keyword evidence="3" id="KW-0440">LIM domain</keyword>
<dbReference type="InterPro" id="IPR031847">
    <property type="entry name" value="PDLI1-4/Zasp-like_mid"/>
</dbReference>
<protein>
    <recommendedName>
        <fullName evidence="5">PDZ domain-containing protein</fullName>
    </recommendedName>
</protein>
<dbReference type="PANTHER" id="PTHR24214">
    <property type="entry name" value="PDZ AND LIM DOMAIN PROTEIN ZASP"/>
    <property type="match status" value="1"/>
</dbReference>
<accession>A0ABP0GYV8</accession>
<feature type="region of interest" description="Disordered" evidence="4">
    <location>
        <begin position="114"/>
        <end position="138"/>
    </location>
</feature>
<gene>
    <name evidence="6" type="ORF">CVLEPA_LOCUS30233</name>
</gene>
<reference evidence="6 7" key="1">
    <citation type="submission" date="2024-02" db="EMBL/GenBank/DDBJ databases">
        <authorList>
            <person name="Daric V."/>
            <person name="Darras S."/>
        </authorList>
    </citation>
    <scope>NUCLEOTIDE SEQUENCE [LARGE SCALE GENOMIC DNA]</scope>
</reference>
<dbReference type="InterPro" id="IPR036034">
    <property type="entry name" value="PDZ_sf"/>
</dbReference>
<feature type="domain" description="PDZ" evidence="5">
    <location>
        <begin position="13"/>
        <end position="88"/>
    </location>
</feature>
<dbReference type="InterPro" id="IPR001478">
    <property type="entry name" value="PDZ"/>
</dbReference>
<dbReference type="Proteomes" id="UP001642483">
    <property type="component" value="Unassembled WGS sequence"/>
</dbReference>
<evidence type="ECO:0000256" key="2">
    <source>
        <dbReference type="ARBA" id="ARBA00022490"/>
    </source>
</evidence>
<evidence type="ECO:0000256" key="3">
    <source>
        <dbReference type="ARBA" id="ARBA00023038"/>
    </source>
</evidence>
<comment type="subcellular location">
    <subcellularLocation>
        <location evidence="1">Cytoplasm</location>
        <location evidence="1">Myofibril</location>
        <location evidence="1">Sarcomere</location>
        <location evidence="1">Z line</location>
    </subcellularLocation>
</comment>
<proteinExistence type="predicted"/>
<sequence>MASRVHTSLTLFGSPPWGFRLSGGKEFNQPLVITRVTPGSISAKSGLTAGDVLISVNGQFVNEMTQDECEAKVKQAVGSLYLVVEKNAASVSVQPSGEVTVQGDRGIYDEVKPAGTSHNRTAQGFRPSTGPPTAPRPVRPPIINTSSTVPAFDPSMLKRSAAAKPGTMVMKGPGKSKVVHAQYNTPMGMYSNENIIDTVQAQAQSMGVSLPGVVDAESTPVNPDSAVFREVHRQQAAPKGKSTQSRSFKILQSNMDDDN</sequence>
<evidence type="ECO:0000259" key="5">
    <source>
        <dbReference type="PROSITE" id="PS50106"/>
    </source>
</evidence>
<dbReference type="SMART" id="SM00228">
    <property type="entry name" value="PDZ"/>
    <property type="match status" value="1"/>
</dbReference>
<evidence type="ECO:0000256" key="1">
    <source>
        <dbReference type="ARBA" id="ARBA00004216"/>
    </source>
</evidence>
<dbReference type="Pfam" id="PF15936">
    <property type="entry name" value="DUF4749"/>
    <property type="match status" value="1"/>
</dbReference>
<dbReference type="PANTHER" id="PTHR24214:SF38">
    <property type="entry name" value="PDZ AND LIM DOMAIN PROTEIN ZASP-RELATED"/>
    <property type="match status" value="1"/>
</dbReference>
<dbReference type="InterPro" id="IPR006643">
    <property type="entry name" value="Zasp-like_motif"/>
</dbReference>
<comment type="caution">
    <text evidence="6">The sequence shown here is derived from an EMBL/GenBank/DDBJ whole genome shotgun (WGS) entry which is preliminary data.</text>
</comment>
<keyword evidence="2" id="KW-0963">Cytoplasm</keyword>
<organism evidence="6 7">
    <name type="scientific">Clavelina lepadiformis</name>
    <name type="common">Light-bulb sea squirt</name>
    <name type="synonym">Ascidia lepadiformis</name>
    <dbReference type="NCBI Taxonomy" id="159417"/>
    <lineage>
        <taxon>Eukaryota</taxon>
        <taxon>Metazoa</taxon>
        <taxon>Chordata</taxon>
        <taxon>Tunicata</taxon>
        <taxon>Ascidiacea</taxon>
        <taxon>Aplousobranchia</taxon>
        <taxon>Clavelinidae</taxon>
        <taxon>Clavelina</taxon>
    </lineage>
</organism>
<feature type="region of interest" description="Disordered" evidence="4">
    <location>
        <begin position="231"/>
        <end position="259"/>
    </location>
</feature>
<dbReference type="InterPro" id="IPR050604">
    <property type="entry name" value="PDZ-LIM_domain"/>
</dbReference>
<feature type="compositionally biased region" description="Polar residues" evidence="4">
    <location>
        <begin position="241"/>
        <end position="259"/>
    </location>
</feature>
<evidence type="ECO:0000313" key="7">
    <source>
        <dbReference type="Proteomes" id="UP001642483"/>
    </source>
</evidence>
<dbReference type="Gene3D" id="2.30.42.10">
    <property type="match status" value="1"/>
</dbReference>
<dbReference type="EMBL" id="CAWYQH010000163">
    <property type="protein sequence ID" value="CAK8696937.1"/>
    <property type="molecule type" value="Genomic_DNA"/>
</dbReference>
<dbReference type="PROSITE" id="PS50106">
    <property type="entry name" value="PDZ"/>
    <property type="match status" value="1"/>
</dbReference>